<evidence type="ECO:0000256" key="5">
    <source>
        <dbReference type="PIRNR" id="PIRNR005536"/>
    </source>
</evidence>
<comment type="caution">
    <text evidence="8">The sequence shown here is derived from an EMBL/GenBank/DDBJ whole genome shotgun (WGS) entry which is preliminary data.</text>
</comment>
<reference evidence="8 9" key="1">
    <citation type="submission" date="2020-12" db="EMBL/GenBank/DDBJ databases">
        <title>Vagococcus allomyrinae sp. nov. and Enterococcus lavae sp. nov., isolated from the larvae of Allomyrina dichotoma.</title>
        <authorList>
            <person name="Lee S.D."/>
        </authorList>
    </citation>
    <scope>NUCLEOTIDE SEQUENCE [LARGE SCALE GENOMIC DNA]</scope>
    <source>
        <strain evidence="8 9">BWM-S5</strain>
    </source>
</reference>
<dbReference type="PIRSF" id="PIRSF005536">
    <property type="entry name" value="Agal"/>
    <property type="match status" value="1"/>
</dbReference>
<dbReference type="EMBL" id="JAEDXU010000001">
    <property type="protein sequence ID" value="MBP1044745.1"/>
    <property type="molecule type" value="Genomic_DNA"/>
</dbReference>
<evidence type="ECO:0000256" key="3">
    <source>
        <dbReference type="ARBA" id="ARBA00022801"/>
    </source>
</evidence>
<dbReference type="Proteomes" id="UP000673375">
    <property type="component" value="Unassembled WGS sequence"/>
</dbReference>
<comment type="similarity">
    <text evidence="5">Belongs to the glycosyl hydrolase.</text>
</comment>
<dbReference type="InterPro" id="IPR031704">
    <property type="entry name" value="Glyco_hydro_36_N"/>
</dbReference>
<evidence type="ECO:0000259" key="7">
    <source>
        <dbReference type="Pfam" id="PF16875"/>
    </source>
</evidence>
<name>A0ABS4CDV0_9ENTE</name>
<evidence type="ECO:0000256" key="1">
    <source>
        <dbReference type="ARBA" id="ARBA00001255"/>
    </source>
</evidence>
<dbReference type="InterPro" id="IPR038417">
    <property type="entry name" value="Alpga-gal_N_sf"/>
</dbReference>
<protein>
    <recommendedName>
        <fullName evidence="2 5">Alpha-galactosidase</fullName>
        <ecNumber evidence="2 5">3.2.1.22</ecNumber>
    </recommendedName>
</protein>
<dbReference type="EC" id="3.2.1.22" evidence="2 5"/>
<dbReference type="PANTHER" id="PTHR43053">
    <property type="entry name" value="GLYCOSIDASE FAMILY 31"/>
    <property type="match status" value="1"/>
</dbReference>
<feature type="domain" description="Glycosyl hydrolase family 36 N-terminal" evidence="7">
    <location>
        <begin position="32"/>
        <end position="286"/>
    </location>
</feature>
<keyword evidence="4 5" id="KW-0326">Glycosidase</keyword>
<dbReference type="Pfam" id="PF16875">
    <property type="entry name" value="Glyco_hydro_36N"/>
    <property type="match status" value="1"/>
</dbReference>
<sequence>MKLITYDEKEQIFHLSNNRISYLIQIEEENIPAHLYFGKRIRRYHHHFQYPRTDRSFSPNPPFSEERQFSFDTVMQEFPGNPGDYRTLSYELLHETGSRVSDFRYYDYTIEKGKPKLSGLPATYINGQEEAETLTIILKDQLYDLYLELSYTIFADQSVITRSNRLRNESDEQVFVNKLASLTLDFAGRPLELIHLNGTWSKERMMMREAITPGIKLLGSTRGSSSHHQNPFAAIAAPETTEDQGEVYGFSLVYSGNHQTTIERDPYDQVRVTMGINPHQFSWKLAQGEQFQSPEAVMVYSDQGLNGMSQSFHSLFQDHLVRGNYQYAQRPILANNWEATFFDFDEEKILAIAKEARDLGAELFVLDDGWYGHRDNDDSSLGDWVEDKNKLPNGLAGLSRKVHEMGLKFGLWVEPEMISEDSELFRQHPDWALQVPGRGKTVGRGQFVLDFSRQDVRENIYQQLKNIFEEVPLEYVKWDMNRNMTEVYSTLLAADQQGETAHRYMLGLYEFLERLTTEFPAILFESCSGGGGRFDPGMLYYMPQVWASDNTDAVSRMQIQYGTSLVYPISSIGAHVAAVPNHQTGRITSLETRGNVAMSGVFGYELDLTHLSDEEKELMKQQVAFYKEHRQLIQYGSYYRLKSPFEGNQASWLFVDEKKTEALVFYSRILAEASTAFHVLKLTGLDPNKEYIVEGQIIGGDELMHLGLYIDEDMWGDYASKLIYLKEVD</sequence>
<organism evidence="8 9">
    <name type="scientific">Enterococcus larvae</name>
    <dbReference type="NCBI Taxonomy" id="2794352"/>
    <lineage>
        <taxon>Bacteria</taxon>
        <taxon>Bacillati</taxon>
        <taxon>Bacillota</taxon>
        <taxon>Bacilli</taxon>
        <taxon>Lactobacillales</taxon>
        <taxon>Enterococcaceae</taxon>
        <taxon>Enterococcus</taxon>
    </lineage>
</organism>
<dbReference type="PANTHER" id="PTHR43053:SF3">
    <property type="entry name" value="ALPHA-GALACTOSIDASE C-RELATED"/>
    <property type="match status" value="1"/>
</dbReference>
<dbReference type="Gene3D" id="3.20.20.70">
    <property type="entry name" value="Aldolase class I"/>
    <property type="match status" value="1"/>
</dbReference>
<dbReference type="InterPro" id="IPR017853">
    <property type="entry name" value="GH"/>
</dbReference>
<dbReference type="RefSeq" id="WP_209555549.1">
    <property type="nucleotide sequence ID" value="NZ_JAEDXU010000001.1"/>
</dbReference>
<dbReference type="SUPFAM" id="SSF51445">
    <property type="entry name" value="(Trans)glycosidases"/>
    <property type="match status" value="1"/>
</dbReference>
<dbReference type="InterPro" id="IPR013780">
    <property type="entry name" value="Glyco_hydro_b"/>
</dbReference>
<evidence type="ECO:0000313" key="8">
    <source>
        <dbReference type="EMBL" id="MBP1044745.1"/>
    </source>
</evidence>
<dbReference type="InterPro" id="IPR031705">
    <property type="entry name" value="Glyco_hydro_36_C"/>
</dbReference>
<keyword evidence="3 5" id="KW-0378">Hydrolase</keyword>
<dbReference type="InterPro" id="IPR002252">
    <property type="entry name" value="Glyco_hydro_36"/>
</dbReference>
<feature type="domain" description="Glycosyl hydrolase family 36 C-terminal" evidence="6">
    <location>
        <begin position="649"/>
        <end position="725"/>
    </location>
</feature>
<comment type="catalytic activity">
    <reaction evidence="1 5">
        <text>Hydrolysis of terminal, non-reducing alpha-D-galactose residues in alpha-D-galactosides, including galactose oligosaccharides, galactomannans and galactolipids.</text>
        <dbReference type="EC" id="3.2.1.22"/>
    </reaction>
</comment>
<proteinExistence type="inferred from homology"/>
<dbReference type="CDD" id="cd14791">
    <property type="entry name" value="GH36"/>
    <property type="match status" value="1"/>
</dbReference>
<dbReference type="PRINTS" id="PR00743">
    <property type="entry name" value="GLHYDRLASE36"/>
</dbReference>
<keyword evidence="9" id="KW-1185">Reference proteome</keyword>
<evidence type="ECO:0000259" key="6">
    <source>
        <dbReference type="Pfam" id="PF16874"/>
    </source>
</evidence>
<dbReference type="Pfam" id="PF02065">
    <property type="entry name" value="Melibiase"/>
    <property type="match status" value="1"/>
</dbReference>
<evidence type="ECO:0000313" key="9">
    <source>
        <dbReference type="Proteomes" id="UP000673375"/>
    </source>
</evidence>
<gene>
    <name evidence="8" type="ORF">I6N96_00525</name>
</gene>
<dbReference type="Gene3D" id="2.60.40.1180">
    <property type="entry name" value="Golgi alpha-mannosidase II"/>
    <property type="match status" value="1"/>
</dbReference>
<dbReference type="InterPro" id="IPR013785">
    <property type="entry name" value="Aldolase_TIM"/>
</dbReference>
<dbReference type="Gene3D" id="2.70.98.60">
    <property type="entry name" value="alpha-galactosidase from lactobacil brevis"/>
    <property type="match status" value="1"/>
</dbReference>
<accession>A0ABS4CDV0</accession>
<dbReference type="InterPro" id="IPR050985">
    <property type="entry name" value="Alpha-glycosidase_related"/>
</dbReference>
<evidence type="ECO:0000256" key="4">
    <source>
        <dbReference type="ARBA" id="ARBA00023295"/>
    </source>
</evidence>
<dbReference type="Pfam" id="PF16874">
    <property type="entry name" value="Glyco_hydro_36C"/>
    <property type="match status" value="1"/>
</dbReference>
<evidence type="ECO:0000256" key="2">
    <source>
        <dbReference type="ARBA" id="ARBA00012755"/>
    </source>
</evidence>